<dbReference type="eggNOG" id="KOG0622">
    <property type="taxonomic scope" value="Eukaryota"/>
</dbReference>
<evidence type="ECO:0000256" key="3">
    <source>
        <dbReference type="ARBA" id="ARBA00022898"/>
    </source>
</evidence>
<dbReference type="EMBL" id="DS985258">
    <property type="protein sequence ID" value="EDV20705.1"/>
    <property type="molecule type" value="Genomic_DNA"/>
</dbReference>
<dbReference type="HOGENOM" id="CLU_1181547_0_0_1"/>
<evidence type="ECO:0000313" key="7">
    <source>
        <dbReference type="Proteomes" id="UP000009022"/>
    </source>
</evidence>
<dbReference type="GO" id="GO:0005737">
    <property type="term" value="C:cytoplasm"/>
    <property type="evidence" value="ECO:0000318"/>
    <property type="project" value="GO_Central"/>
</dbReference>
<evidence type="ECO:0000256" key="4">
    <source>
        <dbReference type="ARBA" id="ARBA00023239"/>
    </source>
</evidence>
<organism evidence="6 7">
    <name type="scientific">Trichoplax adhaerens</name>
    <name type="common">Trichoplax reptans</name>
    <dbReference type="NCBI Taxonomy" id="10228"/>
    <lineage>
        <taxon>Eukaryota</taxon>
        <taxon>Metazoa</taxon>
        <taxon>Placozoa</taxon>
        <taxon>Uniplacotomia</taxon>
        <taxon>Trichoplacea</taxon>
        <taxon>Trichoplacidae</taxon>
        <taxon>Trichoplax</taxon>
    </lineage>
</organism>
<keyword evidence="4" id="KW-0456">Lyase</keyword>
<dbReference type="SUPFAM" id="SSF51419">
    <property type="entry name" value="PLP-binding barrel"/>
    <property type="match status" value="1"/>
</dbReference>
<evidence type="ECO:0000313" key="6">
    <source>
        <dbReference type="EMBL" id="EDV20705.1"/>
    </source>
</evidence>
<proteinExistence type="inferred from homology"/>
<dbReference type="Gene3D" id="2.40.37.10">
    <property type="entry name" value="Lyase, Ornithine Decarboxylase, Chain A, domain 1"/>
    <property type="match status" value="2"/>
</dbReference>
<name>B3S9I6_TRIAD</name>
<feature type="domain" description="Orn/DAP/Arg decarboxylase 2 N-terminal" evidence="5">
    <location>
        <begin position="39"/>
        <end position="167"/>
    </location>
</feature>
<dbReference type="InParanoid" id="B3S9I6"/>
<dbReference type="STRING" id="10228.B3S9I6"/>
<reference evidence="6 7" key="1">
    <citation type="journal article" date="2008" name="Nature">
        <title>The Trichoplax genome and the nature of placozoans.</title>
        <authorList>
            <person name="Srivastava M."/>
            <person name="Begovic E."/>
            <person name="Chapman J."/>
            <person name="Putnam N.H."/>
            <person name="Hellsten U."/>
            <person name="Kawashima T."/>
            <person name="Kuo A."/>
            <person name="Mitros T."/>
            <person name="Salamov A."/>
            <person name="Carpenter M.L."/>
            <person name="Signorovitch A.Y."/>
            <person name="Moreno M.A."/>
            <person name="Kamm K."/>
            <person name="Grimwood J."/>
            <person name="Schmutz J."/>
            <person name="Shapiro H."/>
            <person name="Grigoriev I.V."/>
            <person name="Buss L.W."/>
            <person name="Schierwater B."/>
            <person name="Dellaporta S.L."/>
            <person name="Rokhsar D.S."/>
        </authorList>
    </citation>
    <scope>NUCLEOTIDE SEQUENCE [LARGE SCALE GENOMIC DNA]</scope>
    <source>
        <strain evidence="6 7">Grell-BS-1999</strain>
    </source>
</reference>
<accession>B3S9I6</accession>
<dbReference type="CTD" id="6758118"/>
<dbReference type="OrthoDB" id="5034579at2759"/>
<comment type="cofactor">
    <cofactor evidence="1">
        <name>pyridoxal 5'-phosphate</name>
        <dbReference type="ChEBI" id="CHEBI:597326"/>
    </cofactor>
</comment>
<dbReference type="AlphaFoldDB" id="B3S9I6"/>
<gene>
    <name evidence="6" type="ORF">TRIADDRAFT_60921</name>
</gene>
<evidence type="ECO:0000256" key="1">
    <source>
        <dbReference type="ARBA" id="ARBA00001933"/>
    </source>
</evidence>
<comment type="similarity">
    <text evidence="2">Belongs to the Orn/Lys/Arg decarboxylase class-II family.</text>
</comment>
<dbReference type="InterPro" id="IPR029066">
    <property type="entry name" value="PLP-binding_barrel"/>
</dbReference>
<dbReference type="GO" id="GO:0033387">
    <property type="term" value="P:putrescine biosynthetic process from arginine, via ornithine"/>
    <property type="evidence" value="ECO:0000318"/>
    <property type="project" value="GO_Central"/>
</dbReference>
<dbReference type="KEGG" id="tad:TRIADDRAFT_60921"/>
<dbReference type="PANTHER" id="PTHR11482">
    <property type="entry name" value="ARGININE/DIAMINOPIMELATE/ORNITHINE DECARBOXYLASE"/>
    <property type="match status" value="1"/>
</dbReference>
<keyword evidence="7" id="KW-1185">Reference proteome</keyword>
<dbReference type="PhylomeDB" id="B3S9I6"/>
<dbReference type="RefSeq" id="XP_002116905.1">
    <property type="nucleotide sequence ID" value="XM_002116869.1"/>
</dbReference>
<dbReference type="PANTHER" id="PTHR11482:SF6">
    <property type="entry name" value="ORNITHINE DECARBOXYLASE 1-RELATED"/>
    <property type="match status" value="1"/>
</dbReference>
<dbReference type="SUPFAM" id="SSF50621">
    <property type="entry name" value="Alanine racemase C-terminal domain-like"/>
    <property type="match status" value="1"/>
</dbReference>
<evidence type="ECO:0000256" key="2">
    <source>
        <dbReference type="ARBA" id="ARBA00008872"/>
    </source>
</evidence>
<dbReference type="Proteomes" id="UP000009022">
    <property type="component" value="Unassembled WGS sequence"/>
</dbReference>
<dbReference type="GeneID" id="6758118"/>
<dbReference type="GO" id="GO:0004586">
    <property type="term" value="F:ornithine decarboxylase activity"/>
    <property type="evidence" value="ECO:0000318"/>
    <property type="project" value="GO_Central"/>
</dbReference>
<dbReference type="Pfam" id="PF02784">
    <property type="entry name" value="Orn_Arg_deC_N"/>
    <property type="match status" value="1"/>
</dbReference>
<dbReference type="InterPro" id="IPR002433">
    <property type="entry name" value="Orn_de-COase"/>
</dbReference>
<dbReference type="InterPro" id="IPR009006">
    <property type="entry name" value="Ala_racemase/Decarboxylase_C"/>
</dbReference>
<dbReference type="InterPro" id="IPR022644">
    <property type="entry name" value="De-COase2_N"/>
</dbReference>
<sequence>MSDENAALKIVPNFVVSKLVSKVDDDDGPFLSQILAMRSIKSTRLLLRLMIDDSDTHYQLGSKYGVEIDDVSSVLQTAQQLQLNVVGISHKYLTSFNIASNAINAVSVEKKSAGYNFNILNIGGGFPGYADSIFEKICVDVNKALDEHFPLASNVKIISSAGRYFAASAFHLTASVVSKRELKCSRNMGAYALTLHTSFNGLDKASVYHFIDRKTWDAMKDKLLPYFNNISEVDL</sequence>
<evidence type="ECO:0000259" key="5">
    <source>
        <dbReference type="Pfam" id="PF02784"/>
    </source>
</evidence>
<protein>
    <recommendedName>
        <fullName evidence="5">Orn/DAP/Arg decarboxylase 2 N-terminal domain-containing protein</fullName>
    </recommendedName>
</protein>
<dbReference type="Gene3D" id="3.20.20.10">
    <property type="entry name" value="Alanine racemase"/>
    <property type="match status" value="1"/>
</dbReference>
<keyword evidence="3" id="KW-0663">Pyridoxal phosphate</keyword>